<name>A0A437LAK7_9BURK</name>
<evidence type="ECO:0000256" key="1">
    <source>
        <dbReference type="ARBA" id="ARBA00007613"/>
    </source>
</evidence>
<evidence type="ECO:0000313" key="4">
    <source>
        <dbReference type="Proteomes" id="UP000288587"/>
    </source>
</evidence>
<comment type="caution">
    <text evidence="3">The sequence shown here is derived from an EMBL/GenBank/DDBJ whole genome shotgun (WGS) entry which is preliminary data.</text>
</comment>
<dbReference type="PANTHER" id="PTHR30203:SF21">
    <property type="entry name" value="OUTER MEMBRANE COMPONENT OF MULTIDRUG EFFLUX PUMP-RELATED"/>
    <property type="match status" value="1"/>
</dbReference>
<dbReference type="EMBL" id="SACM01000006">
    <property type="protein sequence ID" value="RVT82403.1"/>
    <property type="molecule type" value="Genomic_DNA"/>
</dbReference>
<keyword evidence="4" id="KW-1185">Reference proteome</keyword>
<dbReference type="Gene3D" id="2.20.200.10">
    <property type="entry name" value="Outer membrane efflux proteins (OEP)"/>
    <property type="match status" value="1"/>
</dbReference>
<evidence type="ECO:0000313" key="3">
    <source>
        <dbReference type="EMBL" id="RVT82403.1"/>
    </source>
</evidence>
<feature type="chain" id="PRO_5018809822" evidence="2">
    <location>
        <begin position="27"/>
        <end position="493"/>
    </location>
</feature>
<keyword evidence="2" id="KW-0812">Transmembrane</keyword>
<dbReference type="SUPFAM" id="SSF56954">
    <property type="entry name" value="Outer membrane efflux proteins (OEP)"/>
    <property type="match status" value="1"/>
</dbReference>
<dbReference type="PROSITE" id="PS51257">
    <property type="entry name" value="PROKAR_LIPOPROTEIN"/>
    <property type="match status" value="1"/>
</dbReference>
<keyword evidence="2" id="KW-0472">Membrane</keyword>
<dbReference type="Gene3D" id="1.20.1600.10">
    <property type="entry name" value="Outer membrane efflux proteins (OEP)"/>
    <property type="match status" value="1"/>
</dbReference>
<gene>
    <name evidence="3" type="ORF">EOD73_16850</name>
</gene>
<dbReference type="InterPro" id="IPR003423">
    <property type="entry name" value="OMP_efflux"/>
</dbReference>
<evidence type="ECO:0000256" key="2">
    <source>
        <dbReference type="RuleBase" id="RU362097"/>
    </source>
</evidence>
<comment type="subcellular location">
    <subcellularLocation>
        <location evidence="2">Cell membrane</location>
        <topology evidence="2">Lipid-anchor</topology>
    </subcellularLocation>
</comment>
<dbReference type="PANTHER" id="PTHR30203">
    <property type="entry name" value="OUTER MEMBRANE CATION EFFLUX PROTEIN"/>
    <property type="match status" value="1"/>
</dbReference>
<organism evidence="3 4">
    <name type="scientific">Inhella crocodyli</name>
    <dbReference type="NCBI Taxonomy" id="2499851"/>
    <lineage>
        <taxon>Bacteria</taxon>
        <taxon>Pseudomonadati</taxon>
        <taxon>Pseudomonadota</taxon>
        <taxon>Betaproteobacteria</taxon>
        <taxon>Burkholderiales</taxon>
        <taxon>Sphaerotilaceae</taxon>
        <taxon>Inhella</taxon>
    </lineage>
</organism>
<protein>
    <submittedName>
        <fullName evidence="3">Efflux transporter outer membrane subunit</fullName>
    </submittedName>
</protein>
<keyword evidence="2" id="KW-0564">Palmitate</keyword>
<dbReference type="OrthoDB" id="9770517at2"/>
<dbReference type="AlphaFoldDB" id="A0A437LAK7"/>
<dbReference type="InterPro" id="IPR010131">
    <property type="entry name" value="MdtP/NodT-like"/>
</dbReference>
<comment type="similarity">
    <text evidence="1 2">Belongs to the outer membrane factor (OMF) (TC 1.B.17) family.</text>
</comment>
<dbReference type="Pfam" id="PF02321">
    <property type="entry name" value="OEP"/>
    <property type="match status" value="2"/>
</dbReference>
<accession>A0A437LAK7</accession>
<dbReference type="GO" id="GO:0005886">
    <property type="term" value="C:plasma membrane"/>
    <property type="evidence" value="ECO:0007669"/>
    <property type="project" value="UniProtKB-SubCell"/>
</dbReference>
<sequence>MTMTPRRLLAPSAIALAVLLSACASAPPAGPPQAVAATPQLPAAWLAPLPHQGSPAELARWWQRFDDPVLVALIDQAQAASPTLQAATARLAQARAEARQASAGLLPQVQAGAQATRAQQAPDFKPATTSGAQFSASWELDLFGRARANGAAAQAQADAAQAQWHEARVSLAADVASAYLALRHAQAQEEIAELDVQAAEGLAQWGQLRRQRGLDSASDVALLNTQRAAAVAVRADQRAQTAIALQTLALLTAKPAAELAPQLAPTAVQAPRLQRRIPAAPPFAWSALPPQTLAQRPDLAAAHQQWLAAAYSEQGVRAEAWPQLSLTGLIGNARLGWGSGSTGGAVWSIGPSLSLPLFDGGLRQGQRDAAQARTAQAAAAFEARWRGAVAEVEEALQLVASAGERQREADTSQREWERIAADATRLAQAGVQSGPQRASTFRNALSAYSAAVAIRHEHAQAWVRLYRVLGGGFDANSAASATTASAQTAPTSN</sequence>
<dbReference type="GO" id="GO:0015562">
    <property type="term" value="F:efflux transmembrane transporter activity"/>
    <property type="evidence" value="ECO:0007669"/>
    <property type="project" value="InterPro"/>
</dbReference>
<keyword evidence="2" id="KW-0732">Signal</keyword>
<dbReference type="NCBIfam" id="TIGR01845">
    <property type="entry name" value="outer_NodT"/>
    <property type="match status" value="1"/>
</dbReference>
<keyword evidence="2" id="KW-0449">Lipoprotein</keyword>
<dbReference type="Proteomes" id="UP000288587">
    <property type="component" value="Unassembled WGS sequence"/>
</dbReference>
<feature type="signal peptide" evidence="2">
    <location>
        <begin position="1"/>
        <end position="26"/>
    </location>
</feature>
<reference evidence="3 4" key="1">
    <citation type="submission" date="2019-01" db="EMBL/GenBank/DDBJ databases">
        <authorList>
            <person name="Chen W.-M."/>
        </authorList>
    </citation>
    <scope>NUCLEOTIDE SEQUENCE [LARGE SCALE GENOMIC DNA]</scope>
    <source>
        <strain evidence="3 4">CCP-18</strain>
    </source>
</reference>
<keyword evidence="2" id="KW-1134">Transmembrane beta strand</keyword>
<proteinExistence type="inferred from homology"/>